<keyword evidence="2" id="KW-1185">Reference proteome</keyword>
<proteinExistence type="predicted"/>
<keyword evidence="1" id="KW-0456">Lyase</keyword>
<dbReference type="Pfam" id="PF00221">
    <property type="entry name" value="Lyase_aromatic"/>
    <property type="match status" value="1"/>
</dbReference>
<dbReference type="GO" id="GO:0016841">
    <property type="term" value="F:ammonia-lyase activity"/>
    <property type="evidence" value="ECO:0007669"/>
    <property type="project" value="UniProtKB-ARBA"/>
</dbReference>
<dbReference type="Proteomes" id="UP000559809">
    <property type="component" value="Unassembled WGS sequence"/>
</dbReference>
<dbReference type="Gene3D" id="1.20.200.10">
    <property type="entry name" value="Fumarase/aspartase (Central domain)"/>
    <property type="match status" value="1"/>
</dbReference>
<reference evidence="1 2" key="1">
    <citation type="submission" date="2020-07" db="EMBL/GenBank/DDBJ databases">
        <title>Taxonomic revisions and descriptions of new bacterial species based on genomic comparisons in the high-G+C-content subgroup of the family Alcaligenaceae.</title>
        <authorList>
            <person name="Szabo A."/>
            <person name="Felfoldi T."/>
        </authorList>
    </citation>
    <scope>NUCLEOTIDE SEQUENCE [LARGE SCALE GENOMIC DNA]</scope>
    <source>
        <strain evidence="1 2">LMG 24012</strain>
    </source>
</reference>
<dbReference type="PANTHER" id="PTHR10362">
    <property type="entry name" value="HISTIDINE AMMONIA-LYASE"/>
    <property type="match status" value="1"/>
</dbReference>
<dbReference type="CDD" id="cd00332">
    <property type="entry name" value="PAL-HAL"/>
    <property type="match status" value="1"/>
</dbReference>
<comment type="caution">
    <text evidence="1">The sequence shown here is derived from an EMBL/GenBank/DDBJ whole genome shotgun (WGS) entry which is preliminary data.</text>
</comment>
<accession>A0A853G0H1</accession>
<dbReference type="EMBL" id="JACCEM010000017">
    <property type="protein sequence ID" value="NYT51855.1"/>
    <property type="molecule type" value="Genomic_DNA"/>
</dbReference>
<evidence type="ECO:0000313" key="1">
    <source>
        <dbReference type="EMBL" id="NYT51855.1"/>
    </source>
</evidence>
<evidence type="ECO:0000313" key="2">
    <source>
        <dbReference type="Proteomes" id="UP000559809"/>
    </source>
</evidence>
<dbReference type="InterPro" id="IPR024083">
    <property type="entry name" value="Fumarase/histidase_N"/>
</dbReference>
<dbReference type="InterPro" id="IPR001106">
    <property type="entry name" value="Aromatic_Lyase"/>
</dbReference>
<dbReference type="InterPro" id="IPR008948">
    <property type="entry name" value="L-Aspartase-like"/>
</dbReference>
<dbReference type="AlphaFoldDB" id="A0A853G0H1"/>
<dbReference type="Gene3D" id="1.10.275.10">
    <property type="entry name" value="Fumarase/aspartase (N-terminal domain)"/>
    <property type="match status" value="1"/>
</dbReference>
<organism evidence="1 2">
    <name type="scientific">Parapusillimonas granuli</name>
    <dbReference type="NCBI Taxonomy" id="380911"/>
    <lineage>
        <taxon>Bacteria</taxon>
        <taxon>Pseudomonadati</taxon>
        <taxon>Pseudomonadota</taxon>
        <taxon>Betaproteobacteria</taxon>
        <taxon>Burkholderiales</taxon>
        <taxon>Alcaligenaceae</taxon>
        <taxon>Parapusillimonas</taxon>
    </lineage>
</organism>
<name>A0A853G0H1_9BURK</name>
<dbReference type="SUPFAM" id="SSF48557">
    <property type="entry name" value="L-aspartase-like"/>
    <property type="match status" value="1"/>
</dbReference>
<protein>
    <submittedName>
        <fullName evidence="1">Histidine ammonia-lyase</fullName>
    </submittedName>
</protein>
<gene>
    <name evidence="1" type="ORF">H0A72_21320</name>
</gene>
<sequence length="506" mass="52605">MPERPSIVLSGGGLRIEDVLRVMRERPPVAAEPAVLRRLQQARRVVEQHLGSGAPVYGLTTALGANVGKAIAPSELQAYQSRAIQARSVGIGEAASDELVRGVLFTRLAGLSTGGSGISPEVFDALLALLNAGICPLIPRVGSIGVADLPAMSHAMLVLMGQGRARVGGKEVDGAQALADAGLAPVALGPKDGLALISSNAWSVSCAIHAFDQAGQALANLSRAATLTMEGFRANLSPLDARVQAARPTPGQAAAAAHIRALLDGSGLWEKGAARRVQDPLSIRCVAQIHGAVLWARQGLREHIECELNGSGDSPLVVQEPDELLSSSNFHIPGLALSLEALGVSLAQAASAAVQRCLRLYSPGASGLPMQLTQHGPEHSGFATVQKTLTALWSEVRHLANPACLDFFPVSEGAEDHALMAPGVAAKTARLAERVTMIAAIEMLSAAQAVDLAQVSPRGAGTRDTYARIRATAPVLDGDRPLGPDMDAIIGMLRERPFDPPEEAAP</sequence>